<keyword evidence="1" id="KW-0472">Membrane</keyword>
<comment type="caution">
    <text evidence="2">The sequence shown here is derived from an EMBL/GenBank/DDBJ whole genome shotgun (WGS) entry which is preliminary data.</text>
</comment>
<feature type="transmembrane region" description="Helical" evidence="1">
    <location>
        <begin position="50"/>
        <end position="70"/>
    </location>
</feature>
<dbReference type="RefSeq" id="WP_168931878.1">
    <property type="nucleotide sequence ID" value="NZ_JABAFV010000026.1"/>
</dbReference>
<evidence type="ECO:0000313" key="3">
    <source>
        <dbReference type="Proteomes" id="UP000588071"/>
    </source>
</evidence>
<accession>A0A7X9NQP8</accession>
<proteinExistence type="predicted"/>
<evidence type="ECO:0000256" key="1">
    <source>
        <dbReference type="SAM" id="Phobius"/>
    </source>
</evidence>
<name>A0A7X9NQP8_9ENTE</name>
<reference evidence="2 3" key="1">
    <citation type="submission" date="2020-04" db="EMBL/GenBank/DDBJ databases">
        <authorList>
            <person name="Hitch T.C.A."/>
            <person name="Wylensek D."/>
            <person name="Clavel T."/>
        </authorList>
    </citation>
    <scope>NUCLEOTIDE SEQUENCE [LARGE SCALE GENOMIC DNA]</scope>
    <source>
        <strain evidence="2 3">WCA-380-WT-3C</strain>
    </source>
</reference>
<evidence type="ECO:0000313" key="2">
    <source>
        <dbReference type="EMBL" id="NME50694.1"/>
    </source>
</evidence>
<feature type="transmembrane region" description="Helical" evidence="1">
    <location>
        <begin position="27"/>
        <end position="44"/>
    </location>
</feature>
<keyword evidence="1" id="KW-1133">Transmembrane helix</keyword>
<sequence length="90" mass="10654">MTIKFGAVLFMLLVQTLVVSRMKNKKLLYIIPFVFLVVGIFLIWKHLSMGSFFGILLGTFILLIAGITRWDEFKKEKQEKYIKEKYFDEK</sequence>
<protein>
    <submittedName>
        <fullName evidence="2">SoxR reducing system RseC family protein</fullName>
    </submittedName>
</protein>
<dbReference type="Proteomes" id="UP000588071">
    <property type="component" value="Unassembled WGS sequence"/>
</dbReference>
<dbReference type="AlphaFoldDB" id="A0A7X9NQP8"/>
<organism evidence="2 3">
    <name type="scientific">Enterococcus cecorum</name>
    <dbReference type="NCBI Taxonomy" id="44008"/>
    <lineage>
        <taxon>Bacteria</taxon>
        <taxon>Bacillati</taxon>
        <taxon>Bacillota</taxon>
        <taxon>Bacilli</taxon>
        <taxon>Lactobacillales</taxon>
        <taxon>Enterococcaceae</taxon>
        <taxon>Enterococcus</taxon>
    </lineage>
</organism>
<gene>
    <name evidence="2" type="ORF">HF857_10820</name>
</gene>
<keyword evidence="1" id="KW-0812">Transmembrane</keyword>
<dbReference type="EMBL" id="JABAFV010000026">
    <property type="protein sequence ID" value="NME50694.1"/>
    <property type="molecule type" value="Genomic_DNA"/>
</dbReference>